<comment type="subunit">
    <text evidence="12">Monomer.</text>
</comment>
<dbReference type="OrthoDB" id="432234at2759"/>
<comment type="caution">
    <text evidence="15">The sequence shown here is derived from an EMBL/GenBank/DDBJ whole genome shotgun (WGS) entry which is preliminary data.</text>
</comment>
<dbReference type="GO" id="GO:0006310">
    <property type="term" value="P:DNA recombination"/>
    <property type="evidence" value="ECO:0007669"/>
    <property type="project" value="UniProtKB-UniRule"/>
</dbReference>
<dbReference type="Pfam" id="PF21530">
    <property type="entry name" value="Pif1_2B_dom"/>
    <property type="match status" value="2"/>
</dbReference>
<comment type="subcellular location">
    <subcellularLocation>
        <location evidence="12">Nucleus</location>
    </subcellularLocation>
    <subcellularLocation>
        <location evidence="12">Mitochondrion</location>
    </subcellularLocation>
</comment>
<dbReference type="Gene3D" id="3.40.50.300">
    <property type="entry name" value="P-loop containing nucleotide triphosphate hydrolases"/>
    <property type="match status" value="3"/>
</dbReference>
<evidence type="ECO:0000256" key="10">
    <source>
        <dbReference type="ARBA" id="ARBA00023235"/>
    </source>
</evidence>
<dbReference type="GO" id="GO:0016887">
    <property type="term" value="F:ATP hydrolysis activity"/>
    <property type="evidence" value="ECO:0007669"/>
    <property type="project" value="RHEA"/>
</dbReference>
<evidence type="ECO:0000256" key="6">
    <source>
        <dbReference type="ARBA" id="ARBA00023125"/>
    </source>
</evidence>
<keyword evidence="6 12" id="KW-0238">DNA-binding</keyword>
<protein>
    <recommendedName>
        <fullName evidence="12">ATP-dependent DNA helicase PIF1</fullName>
        <ecNumber evidence="12">5.6.2.3</ecNumber>
    </recommendedName>
    <alternativeName>
        <fullName evidence="12">DNA 5'-3' helicase PIF1</fullName>
    </alternativeName>
    <alternativeName>
        <fullName evidence="12">DNA repair and recombination helicase PIF1</fullName>
    </alternativeName>
</protein>
<dbReference type="GO" id="GO:0000723">
    <property type="term" value="P:telomere maintenance"/>
    <property type="evidence" value="ECO:0007669"/>
    <property type="project" value="InterPro"/>
</dbReference>
<dbReference type="EC" id="5.6.2.3" evidence="12"/>
<evidence type="ECO:0000256" key="3">
    <source>
        <dbReference type="ARBA" id="ARBA00022801"/>
    </source>
</evidence>
<dbReference type="GO" id="GO:0006281">
    <property type="term" value="P:DNA repair"/>
    <property type="evidence" value="ECO:0007669"/>
    <property type="project" value="UniProtKB-UniRule"/>
</dbReference>
<comment type="cofactor">
    <cofactor evidence="12">
        <name>Mg(2+)</name>
        <dbReference type="ChEBI" id="CHEBI:18420"/>
    </cofactor>
</comment>
<dbReference type="SUPFAM" id="SSF52540">
    <property type="entry name" value="P-loop containing nucleoside triphosphate hydrolases"/>
    <property type="match status" value="4"/>
</dbReference>
<keyword evidence="2 12" id="KW-0227">DNA damage</keyword>
<keyword evidence="11 12" id="KW-0539">Nucleus</keyword>
<dbReference type="GO" id="GO:0005739">
    <property type="term" value="C:mitochondrion"/>
    <property type="evidence" value="ECO:0007669"/>
    <property type="project" value="UniProtKB-SubCell"/>
</dbReference>
<dbReference type="CDD" id="cd18809">
    <property type="entry name" value="SF1_C_RecD"/>
    <property type="match status" value="2"/>
</dbReference>
<gene>
    <name evidence="12" type="primary">PIF1</name>
    <name evidence="15" type="ORF">CTheo_5343</name>
</gene>
<dbReference type="CDD" id="cd18037">
    <property type="entry name" value="DEXSc_Pif1_like"/>
    <property type="match status" value="2"/>
</dbReference>
<dbReference type="Pfam" id="PF05970">
    <property type="entry name" value="PIF1"/>
    <property type="match status" value="2"/>
</dbReference>
<evidence type="ECO:0000256" key="13">
    <source>
        <dbReference type="SAM" id="MobiDB-lite"/>
    </source>
</evidence>
<keyword evidence="16" id="KW-1185">Reference proteome</keyword>
<dbReference type="GO" id="GO:0003677">
    <property type="term" value="F:DNA binding"/>
    <property type="evidence" value="ECO:0007669"/>
    <property type="project" value="UniProtKB-KW"/>
</dbReference>
<comment type="similarity">
    <text evidence="12">Belongs to the helicase family. PIF1 subfamily.</text>
</comment>
<reference evidence="15 16" key="1">
    <citation type="journal article" date="2019" name="Fungal Biol. Biotechnol.">
        <title>Draft genome sequence of fastidious pathogen Ceratobasidium theobromae, which causes vascular-streak dieback in Theobroma cacao.</title>
        <authorList>
            <person name="Ali S.S."/>
            <person name="Asman A."/>
            <person name="Shao J."/>
            <person name="Firmansyah A.P."/>
            <person name="Susilo A.W."/>
            <person name="Rosmana A."/>
            <person name="McMahon P."/>
            <person name="Junaid M."/>
            <person name="Guest D."/>
            <person name="Kheng T.Y."/>
            <person name="Meinhardt L.W."/>
            <person name="Bailey B.A."/>
        </authorList>
    </citation>
    <scope>NUCLEOTIDE SEQUENCE [LARGE SCALE GENOMIC DNA]</scope>
    <source>
        <strain evidence="15 16">CT2</strain>
    </source>
</reference>
<evidence type="ECO:0000256" key="4">
    <source>
        <dbReference type="ARBA" id="ARBA00022806"/>
    </source>
</evidence>
<feature type="compositionally biased region" description="Low complexity" evidence="13">
    <location>
        <begin position="653"/>
        <end position="671"/>
    </location>
</feature>
<proteinExistence type="inferred from homology"/>
<evidence type="ECO:0000259" key="14">
    <source>
        <dbReference type="SMART" id="SM00382"/>
    </source>
</evidence>
<evidence type="ECO:0000256" key="7">
    <source>
        <dbReference type="ARBA" id="ARBA00023128"/>
    </source>
</evidence>
<keyword evidence="8 12" id="KW-0233">DNA recombination</keyword>
<evidence type="ECO:0000256" key="12">
    <source>
        <dbReference type="HAMAP-Rule" id="MF_03176"/>
    </source>
</evidence>
<dbReference type="SMART" id="SM00382">
    <property type="entry name" value="AAA"/>
    <property type="match status" value="2"/>
</dbReference>
<feature type="domain" description="AAA+ ATPase" evidence="14">
    <location>
        <begin position="131"/>
        <end position="340"/>
    </location>
</feature>
<dbReference type="Proteomes" id="UP000383932">
    <property type="component" value="Unassembled WGS sequence"/>
</dbReference>
<evidence type="ECO:0000256" key="2">
    <source>
        <dbReference type="ARBA" id="ARBA00022763"/>
    </source>
</evidence>
<name>A0A5N5QIE1_9AGAM</name>
<dbReference type="GO" id="GO:0043139">
    <property type="term" value="F:5'-3' DNA helicase activity"/>
    <property type="evidence" value="ECO:0007669"/>
    <property type="project" value="UniProtKB-UniRule"/>
</dbReference>
<keyword evidence="9 12" id="KW-0234">DNA repair</keyword>
<keyword evidence="5 12" id="KW-0067">ATP-binding</keyword>
<evidence type="ECO:0000256" key="1">
    <source>
        <dbReference type="ARBA" id="ARBA00022741"/>
    </source>
</evidence>
<sequence length="1357" mass="149840">MLARQITRCRPDNFTRQVLSDQGRIARSTIALGSQQYLDPHSANQLLWSSARFVYGQAQLAPRALIPHSYRPSVQGNVIEQLPFRAPLVPPLPPALPRPKPPVEIWPEELFPPMAPRLSQEQEHVLNKVLEGESVFFTGSAGTGKSVLLRAIIQALGGPSDEVAVTASTGIAAVNIGGQTLHSFAGVGLGKAPMELLIKRAKQNPLIKLRWLKVKVLIIDEISMVDAVWFDCLDELAQKIRKIKQPFGGIQLVVCGDFFQLPPVPDRGEGINNAPASFVFDSFSWDNCIKTKISLTQVFRQKDPQLVKLLNDAREGVVSPASAALLRSLSRPIYYPDNIGPTEIYPTREQANQANMRQLDRLPGDCTSYISHDAYGKNDLGDPVRPERAARLLAEMIVPKRLQVKVGAQVMCVRNVSHMGVVNGSAGRVVGFMRPAEVRGKNDSQWRVVSSLELAPRNENDDQLRVWPTRVSGRTTRSKREREAYEDTEWPVVEFPGGIYAMMGPVLFTVETRQGTIEARRLQLQVPLILAWALTVHKSQGQTLDRVKIDLKRTFEKGQAYVALSRCTSLDGLEVYNFDEKMVVANPRRGRSHMALNTWYAVYHPDSLSTVLRSPGEVETALKACPSAQVELCKSFEQARQWLEGQKSPNRRSTIQSPSVISGSSGSPSKGTTREIDIRNAGTPGKPILGAFSLDPTNSSNPARAESDYEYDIDDDDLDSCDLESGPLFILGKAGETGSGVIAASEQKESTCMNLEASSGDSDPFGDIPLSLGLAKNTAPRPAPPTTVESGFLIARRPGSGTAPTGTDAHRASPECLPPPTPLAPAPIALSQEQQDILDRVCAGESLFFTGAAGTGKSVLLSEIIEALEGPSSTVAVTASTGIAALNIGGQTLHSFAGESRRLGNKPRHVLIKMAKRARDDVLERWRETRVLIIDEVSMVGATWFDDLEAIARSLRGNSLPFGGIQLVACGDFFQLPPVPNPDEAAKGVRAGFAFEAKSWNRCIPTSISLTQVFRQKQPEFIRMLNDMRLGHVSDASNDLLISLSRPLVYEDGIRPTEIFPLRRMVNARNQEELDRLESPLITFTGRDTYLFDMDDVKIEPHVGKEILDRIVPFSIELKVGAQVMCTRNLKDIGLVNGSLGKVVDFKTPRQVREMGETQGYSQDDTSQPETHIMITDSENEEYHLNRSKYEGENWPVVQYTDGTRVIMYPVEFTSERPDGETQASRQQVPLILAWAITTHKAQGQTLDRVKVDLNGTFEKGQAYVALSRCTTLEGLQVLNYSPAYVVAHHRVIWWSQRFYDYGARPDTLEYTPPGPRTPQYREQRTLVCSPISSSSTPEDEWGSDEEDIAIQMYHSP</sequence>
<keyword evidence="10 12" id="KW-0413">Isomerase</keyword>
<dbReference type="InterPro" id="IPR027417">
    <property type="entry name" value="P-loop_NTPase"/>
</dbReference>
<accession>A0A5N5QIE1</accession>
<dbReference type="EMBL" id="SSOP01000116">
    <property type="protein sequence ID" value="KAB5591226.1"/>
    <property type="molecule type" value="Genomic_DNA"/>
</dbReference>
<comment type="caution">
    <text evidence="12">Lacks conserved residue(s) required for the propagation of feature annotation.</text>
</comment>
<keyword evidence="1 12" id="KW-0547">Nucleotide-binding</keyword>
<comment type="catalytic activity">
    <reaction evidence="12">
        <text>ATP + H2O = ADP + phosphate + H(+)</text>
        <dbReference type="Rhea" id="RHEA:13065"/>
        <dbReference type="ChEBI" id="CHEBI:15377"/>
        <dbReference type="ChEBI" id="CHEBI:15378"/>
        <dbReference type="ChEBI" id="CHEBI:30616"/>
        <dbReference type="ChEBI" id="CHEBI:43474"/>
        <dbReference type="ChEBI" id="CHEBI:456216"/>
        <dbReference type="EC" id="5.6.2.3"/>
    </reaction>
</comment>
<dbReference type="InterPro" id="IPR049163">
    <property type="entry name" value="Pif1-like_2B_dom"/>
</dbReference>
<feature type="binding site" evidence="12">
    <location>
        <begin position="139"/>
        <end position="146"/>
    </location>
    <ligand>
        <name>ATP</name>
        <dbReference type="ChEBI" id="CHEBI:30616"/>
    </ligand>
</feature>
<comment type="function">
    <text evidence="12">DNA-dependent ATPase and 5'-3' DNA helicase required for the maintenance of both mitochondrial and nuclear genome stability.</text>
</comment>
<evidence type="ECO:0000256" key="9">
    <source>
        <dbReference type="ARBA" id="ARBA00023204"/>
    </source>
</evidence>
<dbReference type="HAMAP" id="MF_03176">
    <property type="entry name" value="PIF1"/>
    <property type="match status" value="1"/>
</dbReference>
<dbReference type="InterPro" id="IPR051055">
    <property type="entry name" value="PIF1_helicase"/>
</dbReference>
<organism evidence="15 16">
    <name type="scientific">Ceratobasidium theobromae</name>
    <dbReference type="NCBI Taxonomy" id="1582974"/>
    <lineage>
        <taxon>Eukaryota</taxon>
        <taxon>Fungi</taxon>
        <taxon>Dikarya</taxon>
        <taxon>Basidiomycota</taxon>
        <taxon>Agaricomycotina</taxon>
        <taxon>Agaricomycetes</taxon>
        <taxon>Cantharellales</taxon>
        <taxon>Ceratobasidiaceae</taxon>
        <taxon>Ceratobasidium</taxon>
    </lineage>
</organism>
<dbReference type="InterPro" id="IPR048293">
    <property type="entry name" value="PIF1_RRM3_pfh1"/>
</dbReference>
<dbReference type="GO" id="GO:0005634">
    <property type="term" value="C:nucleus"/>
    <property type="evidence" value="ECO:0007669"/>
    <property type="project" value="UniProtKB-SubCell"/>
</dbReference>
<evidence type="ECO:0000256" key="8">
    <source>
        <dbReference type="ARBA" id="ARBA00023172"/>
    </source>
</evidence>
<keyword evidence="4 12" id="KW-0347">Helicase</keyword>
<evidence type="ECO:0000256" key="5">
    <source>
        <dbReference type="ARBA" id="ARBA00022840"/>
    </source>
</evidence>
<evidence type="ECO:0000313" key="15">
    <source>
        <dbReference type="EMBL" id="KAB5591226.1"/>
    </source>
</evidence>
<dbReference type="PANTHER" id="PTHR47642:SF5">
    <property type="entry name" value="ATP-DEPENDENT DNA HELICASE"/>
    <property type="match status" value="1"/>
</dbReference>
<feature type="region of interest" description="Disordered" evidence="13">
    <location>
        <begin position="644"/>
        <end position="705"/>
    </location>
</feature>
<feature type="domain" description="AAA+ ATPase" evidence="14">
    <location>
        <begin position="843"/>
        <end position="1150"/>
    </location>
</feature>
<evidence type="ECO:0000313" key="16">
    <source>
        <dbReference type="Proteomes" id="UP000383932"/>
    </source>
</evidence>
<dbReference type="InterPro" id="IPR010285">
    <property type="entry name" value="DNA_helicase_pif1-like_DEAD"/>
</dbReference>
<dbReference type="GO" id="GO:0005524">
    <property type="term" value="F:ATP binding"/>
    <property type="evidence" value="ECO:0007669"/>
    <property type="project" value="UniProtKB-UniRule"/>
</dbReference>
<evidence type="ECO:0000256" key="11">
    <source>
        <dbReference type="ARBA" id="ARBA00023242"/>
    </source>
</evidence>
<keyword evidence="7 12" id="KW-0496">Mitochondrion</keyword>
<dbReference type="PANTHER" id="PTHR47642">
    <property type="entry name" value="ATP-DEPENDENT DNA HELICASE"/>
    <property type="match status" value="1"/>
</dbReference>
<dbReference type="InterPro" id="IPR003593">
    <property type="entry name" value="AAA+_ATPase"/>
</dbReference>
<keyword evidence="3 12" id="KW-0378">Hydrolase</keyword>